<name>A0A6A5YPG2_9PLEO</name>
<protein>
    <submittedName>
        <fullName evidence="2">Uncharacterized protein</fullName>
    </submittedName>
</protein>
<evidence type="ECO:0000313" key="2">
    <source>
        <dbReference type="EMBL" id="KAF2108594.1"/>
    </source>
</evidence>
<dbReference type="EMBL" id="ML977347">
    <property type="protein sequence ID" value="KAF2108594.1"/>
    <property type="molecule type" value="Genomic_DNA"/>
</dbReference>
<keyword evidence="1" id="KW-0732">Signal</keyword>
<evidence type="ECO:0000313" key="3">
    <source>
        <dbReference type="Proteomes" id="UP000799770"/>
    </source>
</evidence>
<dbReference type="AlphaFoldDB" id="A0A6A5YPG2"/>
<evidence type="ECO:0000256" key="1">
    <source>
        <dbReference type="SAM" id="SignalP"/>
    </source>
</evidence>
<reference evidence="2" key="1">
    <citation type="journal article" date="2020" name="Stud. Mycol.">
        <title>101 Dothideomycetes genomes: a test case for predicting lifestyles and emergence of pathogens.</title>
        <authorList>
            <person name="Haridas S."/>
            <person name="Albert R."/>
            <person name="Binder M."/>
            <person name="Bloem J."/>
            <person name="Labutti K."/>
            <person name="Salamov A."/>
            <person name="Andreopoulos B."/>
            <person name="Baker S."/>
            <person name="Barry K."/>
            <person name="Bills G."/>
            <person name="Bluhm B."/>
            <person name="Cannon C."/>
            <person name="Castanera R."/>
            <person name="Culley D."/>
            <person name="Daum C."/>
            <person name="Ezra D."/>
            <person name="Gonzalez J."/>
            <person name="Henrissat B."/>
            <person name="Kuo A."/>
            <person name="Liang C."/>
            <person name="Lipzen A."/>
            <person name="Lutzoni F."/>
            <person name="Magnuson J."/>
            <person name="Mondo S."/>
            <person name="Nolan M."/>
            <person name="Ohm R."/>
            <person name="Pangilinan J."/>
            <person name="Park H.-J."/>
            <person name="Ramirez L."/>
            <person name="Alfaro M."/>
            <person name="Sun H."/>
            <person name="Tritt A."/>
            <person name="Yoshinaga Y."/>
            <person name="Zwiers L.-H."/>
            <person name="Turgeon B."/>
            <person name="Goodwin S."/>
            <person name="Spatafora J."/>
            <person name="Crous P."/>
            <person name="Grigoriev I."/>
        </authorList>
    </citation>
    <scope>NUCLEOTIDE SEQUENCE</scope>
    <source>
        <strain evidence="2">CBS 627.86</strain>
    </source>
</reference>
<feature type="chain" id="PRO_5025625356" evidence="1">
    <location>
        <begin position="21"/>
        <end position="334"/>
    </location>
</feature>
<keyword evidence="3" id="KW-1185">Reference proteome</keyword>
<sequence>MSRTTLAIVTLVACAAGVMSQDVSVTCGSTARDTIISDELFQSSKMRDVFLPALRDRICDFGLESYCRNIGSTCALKAHLLENDKEIFLTFDKNEQPAPNAQLGPCGSVMDQIIAQCIDGSTKFTSGSASVENVNYAITFSFVDQRPTGQDLNARYKTTEDVSQQLVADIQAAERKIAGAQQPETPAPLPENSDQCEKDWDDVVDVLNTNYGENIDINSDSDVSKMVDFARGIDNKADNDWWRLASSGNAFLVLGKDAEHRGLSDAVPPVDKQTLVNFVKDRKLFFCNTATTKLVGLQGQSSTDSSGQSLGSVQSCMADFENYQKCTGQIAPPS</sequence>
<accession>A0A6A5YPG2</accession>
<organism evidence="2 3">
    <name type="scientific">Lophiotrema nucula</name>
    <dbReference type="NCBI Taxonomy" id="690887"/>
    <lineage>
        <taxon>Eukaryota</taxon>
        <taxon>Fungi</taxon>
        <taxon>Dikarya</taxon>
        <taxon>Ascomycota</taxon>
        <taxon>Pezizomycotina</taxon>
        <taxon>Dothideomycetes</taxon>
        <taxon>Pleosporomycetidae</taxon>
        <taxon>Pleosporales</taxon>
        <taxon>Lophiotremataceae</taxon>
        <taxon>Lophiotrema</taxon>
    </lineage>
</organism>
<dbReference type="OrthoDB" id="5397502at2759"/>
<feature type="signal peptide" evidence="1">
    <location>
        <begin position="1"/>
        <end position="20"/>
    </location>
</feature>
<proteinExistence type="predicted"/>
<dbReference type="Proteomes" id="UP000799770">
    <property type="component" value="Unassembled WGS sequence"/>
</dbReference>
<gene>
    <name evidence="2" type="ORF">BDV96DRAFT_605646</name>
</gene>